<protein>
    <submittedName>
        <fullName evidence="1">Uncharacterized protein</fullName>
    </submittedName>
</protein>
<dbReference type="EMBL" id="OY731403">
    <property type="protein sequence ID" value="CAJ1965172.1"/>
    <property type="molecule type" value="Genomic_DNA"/>
</dbReference>
<gene>
    <name evidence="1" type="ORF">AYBTSS11_LOCUS20700</name>
</gene>
<accession>A0AA86TG92</accession>
<dbReference type="Gramene" id="rna-AYBTSS11_LOCUS20700">
    <property type="protein sequence ID" value="CAJ1965172.1"/>
    <property type="gene ID" value="gene-AYBTSS11_LOCUS20700"/>
</dbReference>
<name>A0AA86TG92_9FABA</name>
<sequence>PLSRLPRPSSRLVLKRDRRLKIRDHRLVLDKDETSFSLGGSPSRLRTKTISKFQTTVPNSS</sequence>
<dbReference type="Proteomes" id="UP001189624">
    <property type="component" value="Chromosome 6"/>
</dbReference>
<keyword evidence="2" id="KW-1185">Reference proteome</keyword>
<feature type="non-terminal residue" evidence="1">
    <location>
        <position position="1"/>
    </location>
</feature>
<reference evidence="1" key="1">
    <citation type="submission" date="2023-10" db="EMBL/GenBank/DDBJ databases">
        <authorList>
            <person name="Domelevo Entfellner J.-B."/>
        </authorList>
    </citation>
    <scope>NUCLEOTIDE SEQUENCE</scope>
</reference>
<proteinExistence type="predicted"/>
<organism evidence="1 2">
    <name type="scientific">Sphenostylis stenocarpa</name>
    <dbReference type="NCBI Taxonomy" id="92480"/>
    <lineage>
        <taxon>Eukaryota</taxon>
        <taxon>Viridiplantae</taxon>
        <taxon>Streptophyta</taxon>
        <taxon>Embryophyta</taxon>
        <taxon>Tracheophyta</taxon>
        <taxon>Spermatophyta</taxon>
        <taxon>Magnoliopsida</taxon>
        <taxon>eudicotyledons</taxon>
        <taxon>Gunneridae</taxon>
        <taxon>Pentapetalae</taxon>
        <taxon>rosids</taxon>
        <taxon>fabids</taxon>
        <taxon>Fabales</taxon>
        <taxon>Fabaceae</taxon>
        <taxon>Papilionoideae</taxon>
        <taxon>50 kb inversion clade</taxon>
        <taxon>NPAAA clade</taxon>
        <taxon>indigoferoid/millettioid clade</taxon>
        <taxon>Phaseoleae</taxon>
        <taxon>Sphenostylis</taxon>
    </lineage>
</organism>
<dbReference type="AlphaFoldDB" id="A0AA86TG92"/>
<evidence type="ECO:0000313" key="1">
    <source>
        <dbReference type="EMBL" id="CAJ1965172.1"/>
    </source>
</evidence>
<evidence type="ECO:0000313" key="2">
    <source>
        <dbReference type="Proteomes" id="UP001189624"/>
    </source>
</evidence>